<feature type="region of interest" description="Disordered" evidence="1">
    <location>
        <begin position="219"/>
        <end position="249"/>
    </location>
</feature>
<gene>
    <name evidence="3" type="ORF">JKP88DRAFT_277917</name>
</gene>
<feature type="domain" description="Rab-GAP TBC" evidence="2">
    <location>
        <begin position="51"/>
        <end position="383"/>
    </location>
</feature>
<feature type="region of interest" description="Disordered" evidence="1">
    <location>
        <begin position="658"/>
        <end position="685"/>
    </location>
</feature>
<protein>
    <recommendedName>
        <fullName evidence="2">Rab-GAP TBC domain-containing protein</fullName>
    </recommendedName>
</protein>
<dbReference type="EMBL" id="JAFCMP010000235">
    <property type="protein sequence ID" value="KAG5182552.1"/>
    <property type="molecule type" value="Genomic_DNA"/>
</dbReference>
<organism evidence="3 4">
    <name type="scientific">Tribonema minus</name>
    <dbReference type="NCBI Taxonomy" id="303371"/>
    <lineage>
        <taxon>Eukaryota</taxon>
        <taxon>Sar</taxon>
        <taxon>Stramenopiles</taxon>
        <taxon>Ochrophyta</taxon>
        <taxon>PX clade</taxon>
        <taxon>Xanthophyceae</taxon>
        <taxon>Tribonematales</taxon>
        <taxon>Tribonemataceae</taxon>
        <taxon>Tribonema</taxon>
    </lineage>
</organism>
<dbReference type="PANTHER" id="PTHR47219:SF9">
    <property type="entry name" value="GTPASE ACTIVATING PROTEIN AND CENTROSOME-ASSOCIATED, ISOFORM B"/>
    <property type="match status" value="1"/>
</dbReference>
<accession>A0A835YVP9</accession>
<evidence type="ECO:0000259" key="2">
    <source>
        <dbReference type="PROSITE" id="PS50086"/>
    </source>
</evidence>
<dbReference type="Pfam" id="PF00566">
    <property type="entry name" value="RabGAP-TBC"/>
    <property type="match status" value="1"/>
</dbReference>
<dbReference type="InterPro" id="IPR000195">
    <property type="entry name" value="Rab-GAP-TBC_dom"/>
</dbReference>
<dbReference type="InterPro" id="IPR035969">
    <property type="entry name" value="Rab-GAP_TBC_sf"/>
</dbReference>
<proteinExistence type="predicted"/>
<dbReference type="SMART" id="SM00164">
    <property type="entry name" value="TBC"/>
    <property type="match status" value="1"/>
</dbReference>
<keyword evidence="4" id="KW-1185">Reference proteome</keyword>
<dbReference type="PROSITE" id="PS50086">
    <property type="entry name" value="TBC_RABGAP"/>
    <property type="match status" value="1"/>
</dbReference>
<evidence type="ECO:0000313" key="3">
    <source>
        <dbReference type="EMBL" id="KAG5182552.1"/>
    </source>
</evidence>
<dbReference type="Pfam" id="PF23436">
    <property type="entry name" value="RabGap-TBC_2"/>
    <property type="match status" value="1"/>
</dbReference>
<name>A0A835YVP9_9STRA</name>
<dbReference type="GO" id="GO:0005096">
    <property type="term" value="F:GTPase activator activity"/>
    <property type="evidence" value="ECO:0007669"/>
    <property type="project" value="TreeGrafter"/>
</dbReference>
<evidence type="ECO:0000313" key="4">
    <source>
        <dbReference type="Proteomes" id="UP000664859"/>
    </source>
</evidence>
<dbReference type="OrthoDB" id="206931at2759"/>
<dbReference type="Gene3D" id="1.10.8.270">
    <property type="entry name" value="putative rabgap domain of human tbc1 domain family member 14 like domains"/>
    <property type="match status" value="1"/>
</dbReference>
<feature type="compositionally biased region" description="Gly residues" evidence="1">
    <location>
        <begin position="676"/>
        <end position="685"/>
    </location>
</feature>
<reference evidence="3" key="1">
    <citation type="submission" date="2021-02" db="EMBL/GenBank/DDBJ databases">
        <title>First Annotated Genome of the Yellow-green Alga Tribonema minus.</title>
        <authorList>
            <person name="Mahan K.M."/>
        </authorList>
    </citation>
    <scope>NUCLEOTIDE SEQUENCE</scope>
    <source>
        <strain evidence="3">UTEX B ZZ1240</strain>
    </source>
</reference>
<evidence type="ECO:0000256" key="1">
    <source>
        <dbReference type="SAM" id="MobiDB-lite"/>
    </source>
</evidence>
<dbReference type="PANTHER" id="PTHR47219">
    <property type="entry name" value="RAB GTPASE-ACTIVATING PROTEIN 1-LIKE"/>
    <property type="match status" value="1"/>
</dbReference>
<feature type="region of interest" description="Disordered" evidence="1">
    <location>
        <begin position="177"/>
        <end position="203"/>
    </location>
</feature>
<dbReference type="InterPro" id="IPR050302">
    <property type="entry name" value="Rab_GAP_TBC_domain"/>
</dbReference>
<dbReference type="Gene3D" id="1.10.472.80">
    <property type="entry name" value="Ypt/Rab-GAP domain of gyp1p, domain 3"/>
    <property type="match status" value="1"/>
</dbReference>
<dbReference type="Proteomes" id="UP000664859">
    <property type="component" value="Unassembled WGS sequence"/>
</dbReference>
<dbReference type="SUPFAM" id="SSF47923">
    <property type="entry name" value="Ypt/Rab-GAP domain of gyp1p"/>
    <property type="match status" value="2"/>
</dbReference>
<sequence>MDSGLCATSVAVAVAAYLDLADVCRASMCCKAARQGFGSRARRAASLFGGGAPAHLRLRFWAKCLKVEETKQQICKSQIVSADEYYQSLLAKATRGQSCGRTGTAALSPTGVQGEILRDVCRTFPGLAFFRRRDGPGENMLSNVLRACAIAHPDVGYCQGMNFVAGALLLAHLSSHPDMTPHPEDDAAHDAHSDGSQSSQEVKHAHEVFCDAKDAPLYPEDDAAHDAHSDGSQSSNTSRDASPDPRTIDWWPDREHLRMEQDVFWMMAALLTKGRAGAEAHDELCLKARERHEVEELWLPGVPEMKLRVYQFDRLLERELPRLHAHFKTTQLQLEVSRVPRSSARRSGAVAVVLVSQWLLTLFAYSLPLPTLVRAWDALLMDGWKGVFRLGIARLRDVQEQLVVLSAVACLCDVQEQLAGMEIEEMSKFLRGFRTAQSLHARCPPEQLLRACGSIKVTPSALRALQQDFAVRLLRQHLTRASGPQRYFMVTRSALRALQQDFAVRLLREHLGGGQGEWLQRYSPLYPPPPDAAAAAAAAAAEVSSGVEAAVRGMLLDEPLLLRLKQEIEAVSGPVAGDVAVFQCKIAAAAIRQEEARQQAKVLAPATTQLGIEVLAPTTTQLGIEVEELRERVSLLSHQMHALVLAPPCEDCALSAAAAPTTRDPPTPPLLREGGGEGALGGRAI</sequence>
<dbReference type="GO" id="GO:0031267">
    <property type="term" value="F:small GTPase binding"/>
    <property type="evidence" value="ECO:0007669"/>
    <property type="project" value="TreeGrafter"/>
</dbReference>
<dbReference type="AlphaFoldDB" id="A0A835YVP9"/>
<comment type="caution">
    <text evidence="3">The sequence shown here is derived from an EMBL/GenBank/DDBJ whole genome shotgun (WGS) entry which is preliminary data.</text>
</comment>
<feature type="compositionally biased region" description="Basic and acidic residues" evidence="1">
    <location>
        <begin position="179"/>
        <end position="193"/>
    </location>
</feature>